<feature type="transmembrane region" description="Helical" evidence="6">
    <location>
        <begin position="46"/>
        <end position="72"/>
    </location>
</feature>
<feature type="transmembrane region" description="Helical" evidence="6">
    <location>
        <begin position="15"/>
        <end position="34"/>
    </location>
</feature>
<dbReference type="OrthoDB" id="9789927at2"/>
<dbReference type="AlphaFoldDB" id="A0A2A2TDE2"/>
<organism evidence="7 8">
    <name type="scientific">Brunnivagina elsteri CCALA 953</name>
    <dbReference type="NCBI Taxonomy" id="987040"/>
    <lineage>
        <taxon>Bacteria</taxon>
        <taxon>Bacillati</taxon>
        <taxon>Cyanobacteriota</taxon>
        <taxon>Cyanophyceae</taxon>
        <taxon>Nostocales</taxon>
        <taxon>Calotrichaceae</taxon>
        <taxon>Brunnivagina</taxon>
    </lineage>
</organism>
<evidence type="ECO:0000313" key="7">
    <source>
        <dbReference type="EMBL" id="PAX51817.1"/>
    </source>
</evidence>
<evidence type="ECO:0000313" key="8">
    <source>
        <dbReference type="Proteomes" id="UP000218238"/>
    </source>
</evidence>
<name>A0A2A2TDE2_9CYAN</name>
<evidence type="ECO:0000256" key="2">
    <source>
        <dbReference type="ARBA" id="ARBA00022475"/>
    </source>
</evidence>
<protein>
    <submittedName>
        <fullName evidence="7">Branched-chain amino acid ABC transporter permease</fullName>
    </submittedName>
</protein>
<dbReference type="GO" id="GO:0015658">
    <property type="term" value="F:branched-chain amino acid transmembrane transporter activity"/>
    <property type="evidence" value="ECO:0007669"/>
    <property type="project" value="InterPro"/>
</dbReference>
<keyword evidence="8" id="KW-1185">Reference proteome</keyword>
<keyword evidence="2" id="KW-1003">Cell membrane</keyword>
<dbReference type="Proteomes" id="UP000218238">
    <property type="component" value="Unassembled WGS sequence"/>
</dbReference>
<evidence type="ECO:0000256" key="3">
    <source>
        <dbReference type="ARBA" id="ARBA00022692"/>
    </source>
</evidence>
<dbReference type="Pfam" id="PF02653">
    <property type="entry name" value="BPD_transp_2"/>
    <property type="match status" value="1"/>
</dbReference>
<evidence type="ECO:0000256" key="5">
    <source>
        <dbReference type="ARBA" id="ARBA00023136"/>
    </source>
</evidence>
<dbReference type="EMBL" id="NTFS01000329">
    <property type="protein sequence ID" value="PAX51817.1"/>
    <property type="molecule type" value="Genomic_DNA"/>
</dbReference>
<feature type="transmembrane region" description="Helical" evidence="6">
    <location>
        <begin position="203"/>
        <end position="221"/>
    </location>
</feature>
<feature type="transmembrane region" description="Helical" evidence="6">
    <location>
        <begin position="286"/>
        <end position="317"/>
    </location>
</feature>
<proteinExistence type="predicted"/>
<keyword evidence="4 6" id="KW-1133">Transmembrane helix</keyword>
<dbReference type="InterPro" id="IPR043428">
    <property type="entry name" value="LivM-like"/>
</dbReference>
<evidence type="ECO:0000256" key="4">
    <source>
        <dbReference type="ARBA" id="ARBA00022989"/>
    </source>
</evidence>
<feature type="transmembrane region" description="Helical" evidence="6">
    <location>
        <begin position="255"/>
        <end position="280"/>
    </location>
</feature>
<dbReference type="InterPro" id="IPR001851">
    <property type="entry name" value="ABC_transp_permease"/>
</dbReference>
<comment type="subcellular location">
    <subcellularLocation>
        <location evidence="1">Cell membrane</location>
        <topology evidence="1">Multi-pass membrane protein</topology>
    </subcellularLocation>
</comment>
<evidence type="ECO:0000256" key="1">
    <source>
        <dbReference type="ARBA" id="ARBA00004651"/>
    </source>
</evidence>
<feature type="transmembrane region" description="Helical" evidence="6">
    <location>
        <begin position="92"/>
        <end position="111"/>
    </location>
</feature>
<dbReference type="CDD" id="cd06581">
    <property type="entry name" value="TM_PBP1_LivM_like"/>
    <property type="match status" value="1"/>
</dbReference>
<gene>
    <name evidence="7" type="ORF">CK510_22760</name>
</gene>
<dbReference type="PANTHER" id="PTHR30482">
    <property type="entry name" value="HIGH-AFFINITY BRANCHED-CHAIN AMINO ACID TRANSPORT SYSTEM PERMEASE"/>
    <property type="match status" value="1"/>
</dbReference>
<accession>A0A2A2TDE2</accession>
<feature type="transmembrane region" description="Helical" evidence="6">
    <location>
        <begin position="123"/>
        <end position="139"/>
    </location>
</feature>
<comment type="caution">
    <text evidence="7">The sequence shown here is derived from an EMBL/GenBank/DDBJ whole genome shotgun (WGS) entry which is preliminary data.</text>
</comment>
<dbReference type="GO" id="GO:0005886">
    <property type="term" value="C:plasma membrane"/>
    <property type="evidence" value="ECO:0007669"/>
    <property type="project" value="UniProtKB-SubCell"/>
</dbReference>
<dbReference type="PANTHER" id="PTHR30482:SF10">
    <property type="entry name" value="HIGH-AFFINITY BRANCHED-CHAIN AMINO ACID TRANSPORT PROTEIN BRAE"/>
    <property type="match status" value="1"/>
</dbReference>
<reference evidence="7 8" key="1">
    <citation type="submission" date="2017-08" db="EMBL/GenBank/DDBJ databases">
        <title>Draft genome sequence of filamentous cyanobacterium Calothrix elsteri CCALA 953.</title>
        <authorList>
            <person name="Gagunashvili A.N."/>
            <person name="Elster J."/>
            <person name="Andresson O.S."/>
        </authorList>
    </citation>
    <scope>NUCLEOTIDE SEQUENCE [LARGE SCALE GENOMIC DNA]</scope>
    <source>
        <strain evidence="7 8">CCALA 953</strain>
    </source>
</reference>
<keyword evidence="3 6" id="KW-0812">Transmembrane</keyword>
<keyword evidence="5 6" id="KW-0472">Membrane</keyword>
<sequence>MAALQGLHPSLRKQATLVALAFVLILFPFIDQLAQTRWIATTIEIQIFIMLALGLNITVGFAGLLDLGYAAFFAIGAYTTGLLSSPQLNIHWNFWLVIFIAAGVAAIAGVLLGTPTLRLRGDYLAIVTLGFGEIVPVLFRNLTSVRIDEPISKIIGGLIGRPEIALCLLGCESPINLTGGESGINPIDRPFLPIIGTFTSSNYYPWYYLILLLVVLAYFFIGRLRDSRLGRAWTAIREDELAASAMGINLVKTKLLAFSMGATFSGFAGAFYAAYISAIFPSVFDFSVSVIILCMVILGGLGNMNGVILGGIVIMGADRLVLPQLAKLLEGIRNTSILPYIANPQWQDFIRISLDPTQMRMFLFGLTLVIMMLVRPEGIIPDKQHQAELHSDELENQDALAKSTGV</sequence>
<evidence type="ECO:0000256" key="6">
    <source>
        <dbReference type="SAM" id="Phobius"/>
    </source>
</evidence>